<keyword evidence="2" id="KW-1185">Reference proteome</keyword>
<name>A0A061E1J8_THECC</name>
<dbReference type="EMBL" id="CM001880">
    <property type="protein sequence ID" value="EOX98166.1"/>
    <property type="molecule type" value="Genomic_DNA"/>
</dbReference>
<dbReference type="InParanoid" id="A0A061E1J8"/>
<dbReference type="AlphaFoldDB" id="A0A061E1J8"/>
<proteinExistence type="predicted"/>
<evidence type="ECO:0000313" key="2">
    <source>
        <dbReference type="Proteomes" id="UP000026915"/>
    </source>
</evidence>
<organism evidence="1 2">
    <name type="scientific">Theobroma cacao</name>
    <name type="common">Cacao</name>
    <name type="synonym">Cocoa</name>
    <dbReference type="NCBI Taxonomy" id="3641"/>
    <lineage>
        <taxon>Eukaryota</taxon>
        <taxon>Viridiplantae</taxon>
        <taxon>Streptophyta</taxon>
        <taxon>Embryophyta</taxon>
        <taxon>Tracheophyta</taxon>
        <taxon>Spermatophyta</taxon>
        <taxon>Magnoliopsida</taxon>
        <taxon>eudicotyledons</taxon>
        <taxon>Gunneridae</taxon>
        <taxon>Pentapetalae</taxon>
        <taxon>rosids</taxon>
        <taxon>malvids</taxon>
        <taxon>Malvales</taxon>
        <taxon>Malvaceae</taxon>
        <taxon>Byttnerioideae</taxon>
        <taxon>Theobroma</taxon>
    </lineage>
</organism>
<reference evidence="1 2" key="1">
    <citation type="journal article" date="2013" name="Genome Biol.">
        <title>The genome sequence of the most widely cultivated cacao type and its use to identify candidate genes regulating pod color.</title>
        <authorList>
            <person name="Motamayor J.C."/>
            <person name="Mockaitis K."/>
            <person name="Schmutz J."/>
            <person name="Haiminen N."/>
            <person name="Iii D.L."/>
            <person name="Cornejo O."/>
            <person name="Findley S.D."/>
            <person name="Zheng P."/>
            <person name="Utro F."/>
            <person name="Royaert S."/>
            <person name="Saski C."/>
            <person name="Jenkins J."/>
            <person name="Podicheti R."/>
            <person name="Zhao M."/>
            <person name="Scheffler B.E."/>
            <person name="Stack J.C."/>
            <person name="Feltus F.A."/>
            <person name="Mustiga G.M."/>
            <person name="Amores F."/>
            <person name="Phillips W."/>
            <person name="Marelli J.P."/>
            <person name="May G.D."/>
            <person name="Shapiro H."/>
            <person name="Ma J."/>
            <person name="Bustamante C.D."/>
            <person name="Schnell R.J."/>
            <person name="Main D."/>
            <person name="Gilbert D."/>
            <person name="Parida L."/>
            <person name="Kuhn D.N."/>
        </authorList>
    </citation>
    <scope>NUCLEOTIDE SEQUENCE [LARGE SCALE GENOMIC DNA]</scope>
    <source>
        <strain evidence="2">cv. Matina 1-6</strain>
    </source>
</reference>
<protein>
    <submittedName>
        <fullName evidence="1">Uncharacterized protein</fullName>
    </submittedName>
</protein>
<gene>
    <name evidence="1" type="ORF">TCM_006989</name>
</gene>
<dbReference type="Gramene" id="EOX98166">
    <property type="protein sequence ID" value="EOX98166"/>
    <property type="gene ID" value="TCM_006989"/>
</dbReference>
<dbReference type="HOGENOM" id="CLU_1941886_0_0_1"/>
<accession>A0A061E1J8</accession>
<evidence type="ECO:0000313" key="1">
    <source>
        <dbReference type="EMBL" id="EOX98166.1"/>
    </source>
</evidence>
<sequence>MTTPTASATTMTNSMASFSNSTQISNLCSNIVASPLTLFSFPCGFLFGFNFPRPSSLSTLKDSPIYIPEHETPSPMEKKKTDWLKKINMAFGNTQRSVCLSLLKIQLSQNQVKIFKSCWQQTHQMFIRLN</sequence>
<dbReference type="Proteomes" id="UP000026915">
    <property type="component" value="Chromosome 2"/>
</dbReference>